<keyword evidence="5 8" id="KW-0812">Transmembrane</keyword>
<dbReference type="PRINTS" id="PR00175">
    <property type="entry name" value="NAALASMPORT"/>
</dbReference>
<organism evidence="9 10">
    <name type="scientific">Candidatus Caccovicinus merdipullorum</name>
    <dbReference type="NCBI Taxonomy" id="2840724"/>
    <lineage>
        <taxon>Bacteria</taxon>
        <taxon>Bacillati</taxon>
        <taxon>Bacillota</taxon>
        <taxon>Clostridia</taxon>
        <taxon>Eubacteriales</taxon>
        <taxon>Candidatus Caccovicinus</taxon>
    </lineage>
</organism>
<reference evidence="9" key="2">
    <citation type="journal article" date="2021" name="PeerJ">
        <title>Extensive microbial diversity within the chicken gut microbiome revealed by metagenomics and culture.</title>
        <authorList>
            <person name="Gilroy R."/>
            <person name="Ravi A."/>
            <person name="Getino M."/>
            <person name="Pursley I."/>
            <person name="Horton D.L."/>
            <person name="Alikhan N.F."/>
            <person name="Baker D."/>
            <person name="Gharbi K."/>
            <person name="Hall N."/>
            <person name="Watson M."/>
            <person name="Adriaenssens E.M."/>
            <person name="Foster-Nyarko E."/>
            <person name="Jarju S."/>
            <person name="Secka A."/>
            <person name="Antonio M."/>
            <person name="Oren A."/>
            <person name="Chaudhuri R.R."/>
            <person name="La Ragione R."/>
            <person name="Hildebrand F."/>
            <person name="Pallen M.J."/>
        </authorList>
    </citation>
    <scope>NUCLEOTIDE SEQUENCE</scope>
    <source>
        <strain evidence="9">CHK123-3438</strain>
    </source>
</reference>
<dbReference type="GO" id="GO:0005283">
    <property type="term" value="F:amino acid:sodium symporter activity"/>
    <property type="evidence" value="ECO:0007669"/>
    <property type="project" value="InterPro"/>
</dbReference>
<dbReference type="NCBIfam" id="TIGR00835">
    <property type="entry name" value="agcS"/>
    <property type="match status" value="1"/>
</dbReference>
<evidence type="ECO:0000256" key="1">
    <source>
        <dbReference type="ARBA" id="ARBA00004651"/>
    </source>
</evidence>
<proteinExistence type="inferred from homology"/>
<feature type="transmembrane region" description="Helical" evidence="8">
    <location>
        <begin position="12"/>
        <end position="31"/>
    </location>
</feature>
<comment type="similarity">
    <text evidence="2 8">Belongs to the alanine or glycine:cation symporter (AGCS) (TC 2.A.25) family.</text>
</comment>
<gene>
    <name evidence="9" type="ORF">IAB60_12050</name>
</gene>
<feature type="transmembrane region" description="Helical" evidence="8">
    <location>
        <begin position="342"/>
        <end position="362"/>
    </location>
</feature>
<feature type="transmembrane region" description="Helical" evidence="8">
    <location>
        <begin position="459"/>
        <end position="482"/>
    </location>
</feature>
<evidence type="ECO:0000256" key="6">
    <source>
        <dbReference type="ARBA" id="ARBA00022989"/>
    </source>
</evidence>
<evidence type="ECO:0000256" key="8">
    <source>
        <dbReference type="RuleBase" id="RU363064"/>
    </source>
</evidence>
<feature type="transmembrane region" description="Helical" evidence="8">
    <location>
        <begin position="408"/>
        <end position="428"/>
    </location>
</feature>
<name>A0A9D1KGC0_9FIRM</name>
<keyword evidence="3 8" id="KW-0813">Transport</keyword>
<evidence type="ECO:0000313" key="9">
    <source>
        <dbReference type="EMBL" id="HIT42804.1"/>
    </source>
</evidence>
<dbReference type="Gene3D" id="1.20.1740.10">
    <property type="entry name" value="Amino acid/polyamine transporter I"/>
    <property type="match status" value="1"/>
</dbReference>
<feature type="transmembrane region" description="Helical" evidence="8">
    <location>
        <begin position="169"/>
        <end position="188"/>
    </location>
</feature>
<keyword evidence="6 8" id="KW-1133">Transmembrane helix</keyword>
<dbReference type="GO" id="GO:0005886">
    <property type="term" value="C:plasma membrane"/>
    <property type="evidence" value="ECO:0007669"/>
    <property type="project" value="UniProtKB-SubCell"/>
</dbReference>
<accession>A0A9D1KGC0</accession>
<keyword evidence="8" id="KW-0769">Symport</keyword>
<dbReference type="AlphaFoldDB" id="A0A9D1KGC0"/>
<feature type="transmembrane region" description="Helical" evidence="8">
    <location>
        <begin position="383"/>
        <end position="402"/>
    </location>
</feature>
<evidence type="ECO:0000256" key="5">
    <source>
        <dbReference type="ARBA" id="ARBA00022692"/>
    </source>
</evidence>
<sequence length="483" mass="50679">MLELIHKAVWGPWLMVLFLGVGTLYTVRSGFFQLRGLKVWWQATAGSFGKTGKEQVKTACTALAATVGTGNITGVATAVAAGGPGALFWMWVSAAAGMMTAYGEVYLGIQSRYALSEGGIACGPYVYLERMAGQRGLSLVYAFLCVVGSLGMGSMVQANSLAETVSYSFGIPAAAAAAFLCLAAGLVIGGGRKRIGEAAAGLIPFSAGLYMAFSIAVLILCREQLPDAVRSVFREAFTLPAALGGAAGSGISGAVRYGLARGVFSNEAGLGSMAILHGDSPGQDARLQGMWAMFEVFFDTIVVCTLTGLVILCCGGGGEPAPEGAALASWCFQKHLGNAGGYAVSLSMILFAFATIIAWYYLGSQALLFLIGRLGWKNGKNAAALYRFLYLGAVCMGCVAAMEKVWLFSDIVNGLLSLPNLLALVLLVRRVEFPGRFPADSPPARGETKKRPAKDAGESFFRISENGVFWIAVFLGAVQLLFL</sequence>
<feature type="transmembrane region" description="Helical" evidence="8">
    <location>
        <begin position="240"/>
        <end position="259"/>
    </location>
</feature>
<feature type="transmembrane region" description="Helical" evidence="8">
    <location>
        <begin position="139"/>
        <end position="157"/>
    </location>
</feature>
<dbReference type="PANTHER" id="PTHR30330">
    <property type="entry name" value="AGSS FAMILY TRANSPORTER, SODIUM-ALANINE"/>
    <property type="match status" value="1"/>
</dbReference>
<evidence type="ECO:0000256" key="3">
    <source>
        <dbReference type="ARBA" id="ARBA00022448"/>
    </source>
</evidence>
<reference evidence="9" key="1">
    <citation type="submission" date="2020-10" db="EMBL/GenBank/DDBJ databases">
        <authorList>
            <person name="Gilroy R."/>
        </authorList>
    </citation>
    <scope>NUCLEOTIDE SEQUENCE</scope>
    <source>
        <strain evidence="9">CHK123-3438</strain>
    </source>
</reference>
<keyword evidence="4 8" id="KW-1003">Cell membrane</keyword>
<comment type="caution">
    <text evidence="9">The sequence shown here is derived from an EMBL/GenBank/DDBJ whole genome shotgun (WGS) entry which is preliminary data.</text>
</comment>
<evidence type="ECO:0000256" key="7">
    <source>
        <dbReference type="ARBA" id="ARBA00023136"/>
    </source>
</evidence>
<dbReference type="InterPro" id="IPR001463">
    <property type="entry name" value="Na/Ala_symport"/>
</dbReference>
<dbReference type="PROSITE" id="PS00873">
    <property type="entry name" value="NA_ALANINE_SYMP"/>
    <property type="match status" value="1"/>
</dbReference>
<feature type="transmembrane region" description="Helical" evidence="8">
    <location>
        <begin position="200"/>
        <end position="220"/>
    </location>
</feature>
<evidence type="ECO:0000256" key="4">
    <source>
        <dbReference type="ARBA" id="ARBA00022475"/>
    </source>
</evidence>
<protein>
    <submittedName>
        <fullName evidence="9">Sodium:alanine symporter family protein</fullName>
    </submittedName>
</protein>
<feature type="transmembrane region" description="Helical" evidence="8">
    <location>
        <begin position="296"/>
        <end position="318"/>
    </location>
</feature>
<evidence type="ECO:0000256" key="2">
    <source>
        <dbReference type="ARBA" id="ARBA00009261"/>
    </source>
</evidence>
<keyword evidence="7 8" id="KW-0472">Membrane</keyword>
<comment type="subcellular location">
    <subcellularLocation>
        <location evidence="1 8">Cell membrane</location>
        <topology evidence="1 8">Multi-pass membrane protein</topology>
    </subcellularLocation>
</comment>
<dbReference type="Pfam" id="PF01235">
    <property type="entry name" value="Na_Ala_symp"/>
    <property type="match status" value="1"/>
</dbReference>
<dbReference type="PANTHER" id="PTHR30330:SF3">
    <property type="entry name" value="TRANSCRIPTIONAL REGULATOR, LRP FAMILY"/>
    <property type="match status" value="1"/>
</dbReference>
<dbReference type="Proteomes" id="UP000886860">
    <property type="component" value="Unassembled WGS sequence"/>
</dbReference>
<evidence type="ECO:0000313" key="10">
    <source>
        <dbReference type="Proteomes" id="UP000886860"/>
    </source>
</evidence>
<dbReference type="EMBL" id="DVKS01000199">
    <property type="protein sequence ID" value="HIT42804.1"/>
    <property type="molecule type" value="Genomic_DNA"/>
</dbReference>